<dbReference type="SUPFAM" id="SSF52833">
    <property type="entry name" value="Thioredoxin-like"/>
    <property type="match status" value="1"/>
</dbReference>
<dbReference type="STRING" id="1182543.W9WJB9"/>
<dbReference type="PANTHER" id="PTHR45694:SF5">
    <property type="entry name" value="GLUTAREDOXIN 2"/>
    <property type="match status" value="1"/>
</dbReference>
<evidence type="ECO:0000313" key="2">
    <source>
        <dbReference type="Proteomes" id="UP000019471"/>
    </source>
</evidence>
<sequence length="298" mass="33144">MSGMRRSQAVGLTLGLLFIYFLFFSGSGSNTDFRKTTEASLSRRRGILRGALSDKELTAQTNRELQMILDRQKERLQRDEDQRIFNTAPVHGNHPYTSTISFDDDEVSIGGRKTMPREKPKYPVDTAKATTHATDVAADGKGEETAYNGNRVEKAKDDGEDMARQELQSILKKSPIIIFSKSYCPYSKRAKALLLETYTITPAPYVVELDLMTTPVPKPHGADEDDDAPAPTLGRKLQDLLAILTGRRTVPNIMINAQSLGGSDDIAKMHMEGTLEEKIKKMGGKRIVSVEKKHRDGE</sequence>
<dbReference type="GO" id="GO:0015038">
    <property type="term" value="F:glutathione disulfide oxidoreductase activity"/>
    <property type="evidence" value="ECO:0007669"/>
    <property type="project" value="TreeGrafter"/>
</dbReference>
<comment type="caution">
    <text evidence="1">The sequence shown here is derived from an EMBL/GenBank/DDBJ whole genome shotgun (WGS) entry which is preliminary data.</text>
</comment>
<gene>
    <name evidence="1" type="ORF">A1O5_08842</name>
</gene>
<dbReference type="eggNOG" id="KOG1752">
    <property type="taxonomic scope" value="Eukaryota"/>
</dbReference>
<dbReference type="AlphaFoldDB" id="W9WJB9"/>
<reference evidence="1 2" key="1">
    <citation type="submission" date="2013-03" db="EMBL/GenBank/DDBJ databases">
        <title>The Genome Sequence of Cladophialophora psammophila CBS 110553.</title>
        <authorList>
            <consortium name="The Broad Institute Genomics Platform"/>
            <person name="Cuomo C."/>
            <person name="de Hoog S."/>
            <person name="Gorbushina A."/>
            <person name="Walker B."/>
            <person name="Young S.K."/>
            <person name="Zeng Q."/>
            <person name="Gargeya S."/>
            <person name="Fitzgerald M."/>
            <person name="Haas B."/>
            <person name="Abouelleil A."/>
            <person name="Allen A.W."/>
            <person name="Alvarado L."/>
            <person name="Arachchi H.M."/>
            <person name="Berlin A.M."/>
            <person name="Chapman S.B."/>
            <person name="Gainer-Dewar J."/>
            <person name="Goldberg J."/>
            <person name="Griggs A."/>
            <person name="Gujja S."/>
            <person name="Hansen M."/>
            <person name="Howarth C."/>
            <person name="Imamovic A."/>
            <person name="Ireland A."/>
            <person name="Larimer J."/>
            <person name="McCowan C."/>
            <person name="Murphy C."/>
            <person name="Pearson M."/>
            <person name="Poon T.W."/>
            <person name="Priest M."/>
            <person name="Roberts A."/>
            <person name="Saif S."/>
            <person name="Shea T."/>
            <person name="Sisk P."/>
            <person name="Sykes S."/>
            <person name="Wortman J."/>
            <person name="Nusbaum C."/>
            <person name="Birren B."/>
        </authorList>
    </citation>
    <scope>NUCLEOTIDE SEQUENCE [LARGE SCALE GENOMIC DNA]</scope>
    <source>
        <strain evidence="1 2">CBS 110553</strain>
    </source>
</reference>
<dbReference type="PROSITE" id="PS51354">
    <property type="entry name" value="GLUTAREDOXIN_2"/>
    <property type="match status" value="1"/>
</dbReference>
<name>W9WJB9_9EURO</name>
<dbReference type="Proteomes" id="UP000019471">
    <property type="component" value="Unassembled WGS sequence"/>
</dbReference>
<dbReference type="OrthoDB" id="423313at2759"/>
<dbReference type="InterPro" id="IPR036249">
    <property type="entry name" value="Thioredoxin-like_sf"/>
</dbReference>
<dbReference type="GO" id="GO:0034599">
    <property type="term" value="P:cellular response to oxidative stress"/>
    <property type="evidence" value="ECO:0007669"/>
    <property type="project" value="TreeGrafter"/>
</dbReference>
<dbReference type="CDD" id="cd03419">
    <property type="entry name" value="GRX_GRXh_1_2_like"/>
    <property type="match status" value="1"/>
</dbReference>
<organism evidence="1 2">
    <name type="scientific">Cladophialophora psammophila CBS 110553</name>
    <dbReference type="NCBI Taxonomy" id="1182543"/>
    <lineage>
        <taxon>Eukaryota</taxon>
        <taxon>Fungi</taxon>
        <taxon>Dikarya</taxon>
        <taxon>Ascomycota</taxon>
        <taxon>Pezizomycotina</taxon>
        <taxon>Eurotiomycetes</taxon>
        <taxon>Chaetothyriomycetidae</taxon>
        <taxon>Chaetothyriales</taxon>
        <taxon>Herpotrichiellaceae</taxon>
        <taxon>Cladophialophora</taxon>
    </lineage>
</organism>
<dbReference type="HOGENOM" id="CLU_026126_0_0_1"/>
<dbReference type="RefSeq" id="XP_007747613.1">
    <property type="nucleotide sequence ID" value="XM_007749423.1"/>
</dbReference>
<dbReference type="GeneID" id="19193540"/>
<protein>
    <submittedName>
        <fullName evidence="1">Uncharacterized protein</fullName>
    </submittedName>
</protein>
<dbReference type="GO" id="GO:0005796">
    <property type="term" value="C:Golgi lumen"/>
    <property type="evidence" value="ECO:0007669"/>
    <property type="project" value="TreeGrafter"/>
</dbReference>
<accession>W9WJB9</accession>
<dbReference type="PANTHER" id="PTHR45694">
    <property type="entry name" value="GLUTAREDOXIN 2"/>
    <property type="match status" value="1"/>
</dbReference>
<dbReference type="Gene3D" id="3.40.30.10">
    <property type="entry name" value="Glutaredoxin"/>
    <property type="match status" value="1"/>
</dbReference>
<dbReference type="EMBL" id="AMGX01000014">
    <property type="protein sequence ID" value="EXJ68227.1"/>
    <property type="molecule type" value="Genomic_DNA"/>
</dbReference>
<proteinExistence type="predicted"/>
<evidence type="ECO:0000313" key="1">
    <source>
        <dbReference type="EMBL" id="EXJ68227.1"/>
    </source>
</evidence>
<dbReference type="GO" id="GO:0000324">
    <property type="term" value="C:fungal-type vacuole"/>
    <property type="evidence" value="ECO:0007669"/>
    <property type="project" value="TreeGrafter"/>
</dbReference>
<keyword evidence="2" id="KW-1185">Reference proteome</keyword>
<dbReference type="GO" id="GO:0005801">
    <property type="term" value="C:cis-Golgi network"/>
    <property type="evidence" value="ECO:0007669"/>
    <property type="project" value="TreeGrafter"/>
</dbReference>